<organism evidence="9 10">
    <name type="scientific">Oryctes borbonicus</name>
    <dbReference type="NCBI Taxonomy" id="1629725"/>
    <lineage>
        <taxon>Eukaryota</taxon>
        <taxon>Metazoa</taxon>
        <taxon>Ecdysozoa</taxon>
        <taxon>Arthropoda</taxon>
        <taxon>Hexapoda</taxon>
        <taxon>Insecta</taxon>
        <taxon>Pterygota</taxon>
        <taxon>Neoptera</taxon>
        <taxon>Endopterygota</taxon>
        <taxon>Coleoptera</taxon>
        <taxon>Polyphaga</taxon>
        <taxon>Scarabaeiformia</taxon>
        <taxon>Scarabaeidae</taxon>
        <taxon>Dynastinae</taxon>
        <taxon>Oryctes</taxon>
    </lineage>
</organism>
<evidence type="ECO:0000256" key="3">
    <source>
        <dbReference type="ARBA" id="ARBA00022801"/>
    </source>
</evidence>
<dbReference type="InterPro" id="IPR018114">
    <property type="entry name" value="TRYPSIN_HIS"/>
</dbReference>
<feature type="chain" id="PRO_5006668411" evidence="7">
    <location>
        <begin position="17"/>
        <end position="247"/>
    </location>
</feature>
<dbReference type="Pfam" id="PF00089">
    <property type="entry name" value="Trypsin"/>
    <property type="match status" value="1"/>
</dbReference>
<dbReference type="PANTHER" id="PTHR24276">
    <property type="entry name" value="POLYSERASE-RELATED"/>
    <property type="match status" value="1"/>
</dbReference>
<keyword evidence="2 6" id="KW-0645">Protease</keyword>
<feature type="domain" description="Peptidase S1" evidence="8">
    <location>
        <begin position="26"/>
        <end position="242"/>
    </location>
</feature>
<evidence type="ECO:0000256" key="6">
    <source>
        <dbReference type="RuleBase" id="RU363034"/>
    </source>
</evidence>
<sequence length="247" mass="27009">MYTFYYLALLVTTVTGAIIDDSETAIINGERASILDYPFYASLRYKVQKAVLCGGSIIQPDVVLTAAHCIGREFQVYVGISDDNDIKEAEAYDVKKIVKHPFYLGLAFFDIALVKLNRSIILSEKVEIAELATENPPEDEEVAIIGFGNPACDEFDNPLKPCTNDASDHLKYAAMTITDVTLGLISSSGQNQNACFGDSGGPMIYDGKVVGVSSQVDRKDCTGGNIYTSVASNRRWINRNLKKLAKI</sequence>
<proteinExistence type="inferred from homology"/>
<dbReference type="InterPro" id="IPR043504">
    <property type="entry name" value="Peptidase_S1_PA_chymotrypsin"/>
</dbReference>
<protein>
    <submittedName>
        <fullName evidence="9">Trypsin</fullName>
    </submittedName>
</protein>
<accession>A0A0T6B6I6</accession>
<comment type="similarity">
    <text evidence="1">Belongs to the peptidase S1 family.</text>
</comment>
<keyword evidence="4 6" id="KW-0720">Serine protease</keyword>
<evidence type="ECO:0000313" key="9">
    <source>
        <dbReference type="EMBL" id="KRT82471.1"/>
    </source>
</evidence>
<dbReference type="FunFam" id="2.40.10.10:FF:000068">
    <property type="entry name" value="transmembrane protease serine 2"/>
    <property type="match status" value="1"/>
</dbReference>
<dbReference type="PROSITE" id="PS00134">
    <property type="entry name" value="TRYPSIN_HIS"/>
    <property type="match status" value="1"/>
</dbReference>
<reference evidence="9 10" key="1">
    <citation type="submission" date="2015-09" db="EMBL/GenBank/DDBJ databases">
        <title>Draft genome of the scarab beetle Oryctes borbonicus.</title>
        <authorList>
            <person name="Meyer J.M."/>
            <person name="Markov G.V."/>
            <person name="Baskaran P."/>
            <person name="Herrmann M."/>
            <person name="Sommer R.J."/>
            <person name="Roedelsperger C."/>
        </authorList>
    </citation>
    <scope>NUCLEOTIDE SEQUENCE [LARGE SCALE GENOMIC DNA]</scope>
    <source>
        <strain evidence="9">OB123</strain>
        <tissue evidence="9">Whole animal</tissue>
    </source>
</reference>
<dbReference type="InterPro" id="IPR009003">
    <property type="entry name" value="Peptidase_S1_PA"/>
</dbReference>
<dbReference type="InterPro" id="IPR033116">
    <property type="entry name" value="TRYPSIN_SER"/>
</dbReference>
<keyword evidence="10" id="KW-1185">Reference proteome</keyword>
<evidence type="ECO:0000313" key="10">
    <source>
        <dbReference type="Proteomes" id="UP000051574"/>
    </source>
</evidence>
<dbReference type="OrthoDB" id="10051896at2759"/>
<keyword evidence="3 6" id="KW-0378">Hydrolase</keyword>
<dbReference type="PRINTS" id="PR00722">
    <property type="entry name" value="CHYMOTRYPSIN"/>
</dbReference>
<dbReference type="Proteomes" id="UP000051574">
    <property type="component" value="Unassembled WGS sequence"/>
</dbReference>
<dbReference type="InterPro" id="IPR001254">
    <property type="entry name" value="Trypsin_dom"/>
</dbReference>
<feature type="signal peptide" evidence="7">
    <location>
        <begin position="1"/>
        <end position="16"/>
    </location>
</feature>
<dbReference type="PROSITE" id="PS00135">
    <property type="entry name" value="TRYPSIN_SER"/>
    <property type="match status" value="1"/>
</dbReference>
<dbReference type="InterPro" id="IPR001314">
    <property type="entry name" value="Peptidase_S1A"/>
</dbReference>
<dbReference type="GO" id="GO:0006508">
    <property type="term" value="P:proteolysis"/>
    <property type="evidence" value="ECO:0007669"/>
    <property type="project" value="UniProtKB-KW"/>
</dbReference>
<keyword evidence="7" id="KW-0732">Signal</keyword>
<dbReference type="SMART" id="SM00020">
    <property type="entry name" value="Tryp_SPc"/>
    <property type="match status" value="1"/>
</dbReference>
<gene>
    <name evidence="9" type="ORF">AMK59_4400</name>
</gene>
<evidence type="ECO:0000256" key="7">
    <source>
        <dbReference type="SAM" id="SignalP"/>
    </source>
</evidence>
<dbReference type="AlphaFoldDB" id="A0A0T6B6I6"/>
<evidence type="ECO:0000256" key="4">
    <source>
        <dbReference type="ARBA" id="ARBA00022825"/>
    </source>
</evidence>
<evidence type="ECO:0000256" key="2">
    <source>
        <dbReference type="ARBA" id="ARBA00022670"/>
    </source>
</evidence>
<dbReference type="InterPro" id="IPR050430">
    <property type="entry name" value="Peptidase_S1"/>
</dbReference>
<evidence type="ECO:0000256" key="1">
    <source>
        <dbReference type="ARBA" id="ARBA00007664"/>
    </source>
</evidence>
<evidence type="ECO:0000259" key="8">
    <source>
        <dbReference type="PROSITE" id="PS50240"/>
    </source>
</evidence>
<dbReference type="PANTHER" id="PTHR24276:SF98">
    <property type="entry name" value="FI18310P1-RELATED"/>
    <property type="match status" value="1"/>
</dbReference>
<dbReference type="Gene3D" id="2.40.10.10">
    <property type="entry name" value="Trypsin-like serine proteases"/>
    <property type="match status" value="1"/>
</dbReference>
<comment type="caution">
    <text evidence="9">The sequence shown here is derived from an EMBL/GenBank/DDBJ whole genome shotgun (WGS) entry which is preliminary data.</text>
</comment>
<evidence type="ECO:0000256" key="5">
    <source>
        <dbReference type="ARBA" id="ARBA00023157"/>
    </source>
</evidence>
<dbReference type="PROSITE" id="PS50240">
    <property type="entry name" value="TRYPSIN_DOM"/>
    <property type="match status" value="1"/>
</dbReference>
<keyword evidence="5" id="KW-1015">Disulfide bond</keyword>
<dbReference type="EMBL" id="LJIG01009742">
    <property type="protein sequence ID" value="KRT82471.1"/>
    <property type="molecule type" value="Genomic_DNA"/>
</dbReference>
<dbReference type="GO" id="GO:0004252">
    <property type="term" value="F:serine-type endopeptidase activity"/>
    <property type="evidence" value="ECO:0007669"/>
    <property type="project" value="InterPro"/>
</dbReference>
<dbReference type="SUPFAM" id="SSF50494">
    <property type="entry name" value="Trypsin-like serine proteases"/>
    <property type="match status" value="1"/>
</dbReference>
<name>A0A0T6B6I6_9SCAR</name>
<dbReference type="CDD" id="cd00190">
    <property type="entry name" value="Tryp_SPc"/>
    <property type="match status" value="1"/>
</dbReference>